<gene>
    <name evidence="4" type="ORF">THARTR1_01443</name>
</gene>
<name>A0A2K0UN63_TRIHA</name>
<protein>
    <recommendedName>
        <fullName evidence="3">NmrA-like domain-containing protein</fullName>
    </recommendedName>
</protein>
<keyword evidence="2" id="KW-0560">Oxidoreductase</keyword>
<dbReference type="InterPro" id="IPR008030">
    <property type="entry name" value="NmrA-like"/>
</dbReference>
<organism evidence="4 5">
    <name type="scientific">Trichoderma harzianum</name>
    <name type="common">Hypocrea lixii</name>
    <dbReference type="NCBI Taxonomy" id="5544"/>
    <lineage>
        <taxon>Eukaryota</taxon>
        <taxon>Fungi</taxon>
        <taxon>Dikarya</taxon>
        <taxon>Ascomycota</taxon>
        <taxon>Pezizomycotina</taxon>
        <taxon>Sordariomycetes</taxon>
        <taxon>Hypocreomycetidae</taxon>
        <taxon>Hypocreales</taxon>
        <taxon>Hypocreaceae</taxon>
        <taxon>Trichoderma</taxon>
    </lineage>
</organism>
<evidence type="ECO:0000256" key="1">
    <source>
        <dbReference type="ARBA" id="ARBA00022857"/>
    </source>
</evidence>
<dbReference type="PANTHER" id="PTHR47706:SF11">
    <property type="entry name" value="ISOFLAVONE REDUCTASE FAMILY PROTEIN (AFU_ORTHOLOGUE AFUA_1G12510)"/>
    <property type="match status" value="1"/>
</dbReference>
<dbReference type="GO" id="GO:0016491">
    <property type="term" value="F:oxidoreductase activity"/>
    <property type="evidence" value="ECO:0007669"/>
    <property type="project" value="UniProtKB-KW"/>
</dbReference>
<dbReference type="InterPro" id="IPR036291">
    <property type="entry name" value="NAD(P)-bd_dom_sf"/>
</dbReference>
<evidence type="ECO:0000313" key="5">
    <source>
        <dbReference type="Proteomes" id="UP000236290"/>
    </source>
</evidence>
<dbReference type="SUPFAM" id="SSF51735">
    <property type="entry name" value="NAD(P)-binding Rossmann-fold domains"/>
    <property type="match status" value="1"/>
</dbReference>
<evidence type="ECO:0000256" key="2">
    <source>
        <dbReference type="ARBA" id="ARBA00023002"/>
    </source>
</evidence>
<evidence type="ECO:0000313" key="4">
    <source>
        <dbReference type="EMBL" id="PNP59195.1"/>
    </source>
</evidence>
<dbReference type="InterPro" id="IPR045312">
    <property type="entry name" value="PCBER-like"/>
</dbReference>
<dbReference type="Pfam" id="PF05368">
    <property type="entry name" value="NmrA"/>
    <property type="match status" value="2"/>
</dbReference>
<comment type="caution">
    <text evidence="4">The sequence shown here is derived from an EMBL/GenBank/DDBJ whole genome shotgun (WGS) entry which is preliminary data.</text>
</comment>
<evidence type="ECO:0000259" key="3">
    <source>
        <dbReference type="Pfam" id="PF05368"/>
    </source>
</evidence>
<sequence length="290" mass="32038">MSSFKPLHILAFGATGNIGKHIVNQLIRATPSFPRISIFTSPNTVATKPELLSQWKDAGVSVIVGDITNVEDVKRAYGGVDTAISCLGRGALEHQFELIRLADESDSVRWFFPSEYGTDPDHDPSSAFEKPHQFKRRVRKTFAEDTFGGFDIKNKKAALLGDGEQPIGFTAMEDVGKALVAALQRPEVSVGKVLKIASFTKSPNQILAEYEKQLGYKLDTKYIPLDDVKSLEKKYWDEGSPRAVVGTLRRIWATGGAVYDKLDNEALGLDEGQLQPLEEAVRNRIEGKPF</sequence>
<dbReference type="PANTHER" id="PTHR47706">
    <property type="entry name" value="NMRA-LIKE FAMILY PROTEIN"/>
    <property type="match status" value="1"/>
</dbReference>
<feature type="domain" description="NmrA-like" evidence="3">
    <location>
        <begin position="9"/>
        <end position="140"/>
    </location>
</feature>
<dbReference type="OrthoDB" id="419598at2759"/>
<dbReference type="CDD" id="cd05259">
    <property type="entry name" value="PCBER_SDR_a"/>
    <property type="match status" value="1"/>
</dbReference>
<feature type="domain" description="NmrA-like" evidence="3">
    <location>
        <begin position="166"/>
        <end position="230"/>
    </location>
</feature>
<dbReference type="EMBL" id="MTYI01000016">
    <property type="protein sequence ID" value="PNP59195.1"/>
    <property type="molecule type" value="Genomic_DNA"/>
</dbReference>
<dbReference type="AlphaFoldDB" id="A0A2K0UN63"/>
<dbReference type="Proteomes" id="UP000236290">
    <property type="component" value="Unassembled WGS sequence"/>
</dbReference>
<proteinExistence type="predicted"/>
<dbReference type="InterPro" id="IPR051609">
    <property type="entry name" value="NmrA/Isoflavone_reductase-like"/>
</dbReference>
<keyword evidence="1" id="KW-0521">NADP</keyword>
<accession>A0A2K0UN63</accession>
<dbReference type="Gene3D" id="3.40.50.720">
    <property type="entry name" value="NAD(P)-binding Rossmann-like Domain"/>
    <property type="match status" value="1"/>
</dbReference>
<reference evidence="4 5" key="1">
    <citation type="submission" date="2017-02" db="EMBL/GenBank/DDBJ databases">
        <title>Genomes of Trichoderma spp. with biocontrol activity.</title>
        <authorList>
            <person name="Gardiner D."/>
            <person name="Kazan K."/>
            <person name="Vos C."/>
            <person name="Harvey P."/>
        </authorList>
    </citation>
    <scope>NUCLEOTIDE SEQUENCE [LARGE SCALE GENOMIC DNA]</scope>
    <source>
        <strain evidence="4 5">Tr1</strain>
    </source>
</reference>